<dbReference type="AlphaFoldDB" id="A0AAV4RCE8"/>
<name>A0AAV4RCE8_CAEEX</name>
<evidence type="ECO:0000313" key="1">
    <source>
        <dbReference type="EMBL" id="GIY18137.1"/>
    </source>
</evidence>
<keyword evidence="2" id="KW-1185">Reference proteome</keyword>
<organism evidence="1 2">
    <name type="scientific">Caerostris extrusa</name>
    <name type="common">Bark spider</name>
    <name type="synonym">Caerostris bankana</name>
    <dbReference type="NCBI Taxonomy" id="172846"/>
    <lineage>
        <taxon>Eukaryota</taxon>
        <taxon>Metazoa</taxon>
        <taxon>Ecdysozoa</taxon>
        <taxon>Arthropoda</taxon>
        <taxon>Chelicerata</taxon>
        <taxon>Arachnida</taxon>
        <taxon>Araneae</taxon>
        <taxon>Araneomorphae</taxon>
        <taxon>Entelegynae</taxon>
        <taxon>Araneoidea</taxon>
        <taxon>Araneidae</taxon>
        <taxon>Caerostris</taxon>
    </lineage>
</organism>
<dbReference type="Proteomes" id="UP001054945">
    <property type="component" value="Unassembled WGS sequence"/>
</dbReference>
<accession>A0AAV4RCE8</accession>
<protein>
    <submittedName>
        <fullName evidence="1">Uncharacterized protein</fullName>
    </submittedName>
</protein>
<evidence type="ECO:0000313" key="2">
    <source>
        <dbReference type="Proteomes" id="UP001054945"/>
    </source>
</evidence>
<sequence>MTPNDDLSFGEARGCVTAVSFFILDCPLEDDTKTVRKNVIYRNRFKKSAGCLRYRSFTMQRKSRRNLTYTGHNRLIGVFSAEKIPLTVSRDSYLVPFRLRVGKP</sequence>
<dbReference type="EMBL" id="BPLR01007579">
    <property type="protein sequence ID" value="GIY18137.1"/>
    <property type="molecule type" value="Genomic_DNA"/>
</dbReference>
<proteinExistence type="predicted"/>
<reference evidence="1 2" key="1">
    <citation type="submission" date="2021-06" db="EMBL/GenBank/DDBJ databases">
        <title>Caerostris extrusa draft genome.</title>
        <authorList>
            <person name="Kono N."/>
            <person name="Arakawa K."/>
        </authorList>
    </citation>
    <scope>NUCLEOTIDE SEQUENCE [LARGE SCALE GENOMIC DNA]</scope>
</reference>
<comment type="caution">
    <text evidence="1">The sequence shown here is derived from an EMBL/GenBank/DDBJ whole genome shotgun (WGS) entry which is preliminary data.</text>
</comment>
<gene>
    <name evidence="1" type="ORF">CEXT_493061</name>
</gene>